<accession>A0ABY5YYG6</accession>
<evidence type="ECO:0000256" key="2">
    <source>
        <dbReference type="ARBA" id="ARBA00022643"/>
    </source>
</evidence>
<keyword evidence="1" id="KW-0285">Flavoprotein</keyword>
<dbReference type="PANTHER" id="PTHR42847:SF4">
    <property type="entry name" value="ALKANESULFONATE MONOOXYGENASE-RELATED"/>
    <property type="match status" value="1"/>
</dbReference>
<dbReference type="RefSeq" id="WP_260723899.1">
    <property type="nucleotide sequence ID" value="NZ_BAAABS010000018.1"/>
</dbReference>
<dbReference type="Proteomes" id="UP001058271">
    <property type="component" value="Chromosome"/>
</dbReference>
<evidence type="ECO:0000256" key="4">
    <source>
        <dbReference type="ARBA" id="ARBA00023033"/>
    </source>
</evidence>
<reference evidence="6" key="1">
    <citation type="submission" date="2021-04" db="EMBL/GenBank/DDBJ databases">
        <title>Biosynthetic gene clusters of Dactylosporangioum roseum.</title>
        <authorList>
            <person name="Hartkoorn R.C."/>
            <person name="Beaudoing E."/>
            <person name="Hot D."/>
            <person name="Moureu S."/>
        </authorList>
    </citation>
    <scope>NUCLEOTIDE SEQUENCE</scope>
    <source>
        <strain evidence="6">NRRL B-16295</strain>
    </source>
</reference>
<keyword evidence="2" id="KW-0288">FMN</keyword>
<name>A0ABY5YYG6_9ACTN</name>
<keyword evidence="7" id="KW-1185">Reference proteome</keyword>
<dbReference type="InterPro" id="IPR011251">
    <property type="entry name" value="Luciferase-like_dom"/>
</dbReference>
<gene>
    <name evidence="6" type="ORF">Drose_25555</name>
</gene>
<dbReference type="EMBL" id="CP073721">
    <property type="protein sequence ID" value="UWZ34577.1"/>
    <property type="molecule type" value="Genomic_DNA"/>
</dbReference>
<dbReference type="InterPro" id="IPR050172">
    <property type="entry name" value="SsuD_RutA_monooxygenase"/>
</dbReference>
<keyword evidence="4" id="KW-0503">Monooxygenase</keyword>
<keyword evidence="3" id="KW-0560">Oxidoreductase</keyword>
<feature type="domain" description="Luciferase-like" evidence="5">
    <location>
        <begin position="30"/>
        <end position="270"/>
    </location>
</feature>
<evidence type="ECO:0000259" key="5">
    <source>
        <dbReference type="Pfam" id="PF00296"/>
    </source>
</evidence>
<dbReference type="Pfam" id="PF00296">
    <property type="entry name" value="Bac_luciferase"/>
    <property type="match status" value="1"/>
</dbReference>
<evidence type="ECO:0000256" key="1">
    <source>
        <dbReference type="ARBA" id="ARBA00022630"/>
    </source>
</evidence>
<dbReference type="InterPro" id="IPR036661">
    <property type="entry name" value="Luciferase-like_sf"/>
</dbReference>
<dbReference type="Gene3D" id="3.20.20.30">
    <property type="entry name" value="Luciferase-like domain"/>
    <property type="match status" value="1"/>
</dbReference>
<sequence>MVLYPDQPVGGQIGCRQPTPRISIQTPPERTSFEALKDYWQAADELGVFAAYTFDHLVPLHPGEGPAYRPHGPREGGQLEAWSVVSALAAVTRRVRVGTLVTNVTLREPGVLAKTVVSVDHISGGRSMLGIGAGWHHAEHAMFGIRSPSPHERLGRLTETAQIMRLLMASEGPVTFKGQWYSLQDAYFEPKPVHGSVPILIGGSGRKARLAAARYGDVFNTFAHAEAWPGLNAELNELLRQNGRSPGDLQRSAFVFADLSGDAARQERLVTQVATRSGISMAEAAERVVVADPERAWRTISRLAEAGVDEVILALSAPYDPADLERFAQLALADRAAPTSSEVNH</sequence>
<evidence type="ECO:0000313" key="7">
    <source>
        <dbReference type="Proteomes" id="UP001058271"/>
    </source>
</evidence>
<evidence type="ECO:0000313" key="6">
    <source>
        <dbReference type="EMBL" id="UWZ34577.1"/>
    </source>
</evidence>
<proteinExistence type="predicted"/>
<dbReference type="SUPFAM" id="SSF51679">
    <property type="entry name" value="Bacterial luciferase-like"/>
    <property type="match status" value="1"/>
</dbReference>
<organism evidence="6 7">
    <name type="scientific">Dactylosporangium roseum</name>
    <dbReference type="NCBI Taxonomy" id="47989"/>
    <lineage>
        <taxon>Bacteria</taxon>
        <taxon>Bacillati</taxon>
        <taxon>Actinomycetota</taxon>
        <taxon>Actinomycetes</taxon>
        <taxon>Micromonosporales</taxon>
        <taxon>Micromonosporaceae</taxon>
        <taxon>Dactylosporangium</taxon>
    </lineage>
</organism>
<dbReference type="PANTHER" id="PTHR42847">
    <property type="entry name" value="ALKANESULFONATE MONOOXYGENASE"/>
    <property type="match status" value="1"/>
</dbReference>
<protein>
    <submittedName>
        <fullName evidence="6">LLM class flavin-dependent oxidoreductase</fullName>
    </submittedName>
</protein>
<evidence type="ECO:0000256" key="3">
    <source>
        <dbReference type="ARBA" id="ARBA00023002"/>
    </source>
</evidence>